<evidence type="ECO:0000256" key="1">
    <source>
        <dbReference type="SAM" id="MobiDB-lite"/>
    </source>
</evidence>
<proteinExistence type="predicted"/>
<dbReference type="RefSeq" id="WP_012595198.1">
    <property type="nucleotide sequence ID" value="NC_011726.1"/>
</dbReference>
<evidence type="ECO:0008006" key="4">
    <source>
        <dbReference type="Google" id="ProtNLM"/>
    </source>
</evidence>
<keyword evidence="3" id="KW-1185">Reference proteome</keyword>
<protein>
    <recommendedName>
        <fullName evidence="4">Prevent-host-death family protein</fullName>
    </recommendedName>
</protein>
<sequence length="65" mass="7642">MIELHPKFLTQDGQKVAILPYDEFLKVQEILEDLDDLEDLRKAKEKEKESSSYSLDEVKKMTNID</sequence>
<dbReference type="AlphaFoldDB" id="B7JXW2"/>
<reference evidence="3" key="1">
    <citation type="journal article" date="2011" name="MBio">
        <title>Novel metabolic attributes of the genus Cyanothece, comprising a group of unicellular nitrogen-fixing Cyanobacteria.</title>
        <authorList>
            <person name="Bandyopadhyay A."/>
            <person name="Elvitigala T."/>
            <person name="Welsh E."/>
            <person name="Stockel J."/>
            <person name="Liberton M."/>
            <person name="Min H."/>
            <person name="Sherman L.A."/>
            <person name="Pakrasi H.B."/>
        </authorList>
    </citation>
    <scope>NUCLEOTIDE SEQUENCE [LARGE SCALE GENOMIC DNA]</scope>
    <source>
        <strain evidence="3">PCC 8801</strain>
    </source>
</reference>
<evidence type="ECO:0000313" key="3">
    <source>
        <dbReference type="Proteomes" id="UP000008204"/>
    </source>
</evidence>
<feature type="region of interest" description="Disordered" evidence="1">
    <location>
        <begin position="45"/>
        <end position="65"/>
    </location>
</feature>
<dbReference type="EMBL" id="CP001287">
    <property type="protein sequence ID" value="ACK65926.1"/>
    <property type="molecule type" value="Genomic_DNA"/>
</dbReference>
<gene>
    <name evidence="2" type="ordered locus">PCC8801_1885</name>
</gene>
<evidence type="ECO:0000313" key="2">
    <source>
        <dbReference type="EMBL" id="ACK65926.1"/>
    </source>
</evidence>
<dbReference type="HOGENOM" id="CLU_2664989_0_0_3"/>
<dbReference type="KEGG" id="cyp:PCC8801_1885"/>
<dbReference type="Proteomes" id="UP000008204">
    <property type="component" value="Chromosome"/>
</dbReference>
<organism evidence="2 3">
    <name type="scientific">Rippkaea orientalis (strain PCC 8801 / RF-1)</name>
    <name type="common">Cyanothece sp. (strain PCC 8801)</name>
    <dbReference type="NCBI Taxonomy" id="41431"/>
    <lineage>
        <taxon>Bacteria</taxon>
        <taxon>Bacillati</taxon>
        <taxon>Cyanobacteriota</taxon>
        <taxon>Cyanophyceae</taxon>
        <taxon>Oscillatoriophycideae</taxon>
        <taxon>Chroococcales</taxon>
        <taxon>Aphanothecaceae</taxon>
        <taxon>Rippkaea</taxon>
        <taxon>Rippkaea orientalis</taxon>
    </lineage>
</organism>
<accession>B7JXW2</accession>
<name>B7JXW2_RIPO1</name>
<dbReference type="STRING" id="41431.PCC8801_1885"/>